<dbReference type="GO" id="GO:0003774">
    <property type="term" value="F:cytoskeletal motor activity"/>
    <property type="evidence" value="ECO:0007669"/>
    <property type="project" value="InterPro"/>
</dbReference>
<dbReference type="InterPro" id="IPR001543">
    <property type="entry name" value="FliN-like_C"/>
</dbReference>
<dbReference type="InterPro" id="IPR051469">
    <property type="entry name" value="FliN/MopA/SpaO"/>
</dbReference>
<dbReference type="InterPro" id="IPR036429">
    <property type="entry name" value="SpoA-like_sf"/>
</dbReference>
<dbReference type="AlphaFoldDB" id="A0A7C3GHW3"/>
<evidence type="ECO:0000259" key="9">
    <source>
        <dbReference type="Pfam" id="PF01052"/>
    </source>
</evidence>
<accession>A0A7C3GHW3</accession>
<keyword evidence="10" id="KW-0282">Flagellum</keyword>
<organism evidence="10">
    <name type="scientific">Thermosulfurimonas dismutans</name>
    <dbReference type="NCBI Taxonomy" id="999894"/>
    <lineage>
        <taxon>Bacteria</taxon>
        <taxon>Pseudomonadati</taxon>
        <taxon>Thermodesulfobacteriota</taxon>
        <taxon>Thermodesulfobacteria</taxon>
        <taxon>Thermodesulfobacteriales</taxon>
        <taxon>Thermodesulfobacteriaceae</taxon>
        <taxon>Thermosulfurimonas</taxon>
    </lineage>
</organism>
<dbReference type="PRINTS" id="PR00956">
    <property type="entry name" value="FLGMOTORFLIN"/>
</dbReference>
<evidence type="ECO:0000313" key="10">
    <source>
        <dbReference type="EMBL" id="HFC98299.1"/>
    </source>
</evidence>
<dbReference type="InterPro" id="IPR001172">
    <property type="entry name" value="FliN_T3SS_HrcQb"/>
</dbReference>
<comment type="subcellular location">
    <subcellularLocation>
        <location evidence="1">Cell membrane</location>
        <topology evidence="1">Peripheral membrane protein</topology>
        <orientation evidence="1">Cytoplasmic side</orientation>
    </subcellularLocation>
</comment>
<keyword evidence="4" id="KW-1003">Cell membrane</keyword>
<feature type="compositionally biased region" description="Basic and acidic residues" evidence="8">
    <location>
        <begin position="17"/>
        <end position="33"/>
    </location>
</feature>
<protein>
    <recommendedName>
        <fullName evidence="3">Flagellar motor switch protein FliN</fullName>
    </recommendedName>
</protein>
<evidence type="ECO:0000256" key="7">
    <source>
        <dbReference type="ARBA" id="ARBA00023136"/>
    </source>
</evidence>
<dbReference type="PANTHER" id="PTHR43484:SF1">
    <property type="entry name" value="FLAGELLAR MOTOR SWITCH PROTEIN FLIN"/>
    <property type="match status" value="1"/>
</dbReference>
<dbReference type="SUPFAM" id="SSF101801">
    <property type="entry name" value="Surface presentation of antigens (SPOA)"/>
    <property type="match status" value="1"/>
</dbReference>
<dbReference type="GO" id="GO:0009425">
    <property type="term" value="C:bacterial-type flagellum basal body"/>
    <property type="evidence" value="ECO:0007669"/>
    <property type="project" value="InterPro"/>
</dbReference>
<dbReference type="NCBIfam" id="TIGR02480">
    <property type="entry name" value="fliN"/>
    <property type="match status" value="1"/>
</dbReference>
<dbReference type="PANTHER" id="PTHR43484">
    <property type="match status" value="1"/>
</dbReference>
<evidence type="ECO:0000256" key="4">
    <source>
        <dbReference type="ARBA" id="ARBA00022475"/>
    </source>
</evidence>
<keyword evidence="7" id="KW-0472">Membrane</keyword>
<evidence type="ECO:0000256" key="5">
    <source>
        <dbReference type="ARBA" id="ARBA00022500"/>
    </source>
</evidence>
<keyword evidence="10" id="KW-0966">Cell projection</keyword>
<dbReference type="Proteomes" id="UP000886043">
    <property type="component" value="Unassembled WGS sequence"/>
</dbReference>
<dbReference type="EMBL" id="DRMH01000101">
    <property type="protein sequence ID" value="HFC98299.1"/>
    <property type="molecule type" value="Genomic_DNA"/>
</dbReference>
<dbReference type="Pfam" id="PF01052">
    <property type="entry name" value="FliMN_C"/>
    <property type="match status" value="1"/>
</dbReference>
<evidence type="ECO:0000256" key="2">
    <source>
        <dbReference type="ARBA" id="ARBA00009226"/>
    </source>
</evidence>
<name>A0A7C3GHW3_9BACT</name>
<dbReference type="Gene3D" id="2.30.330.10">
    <property type="entry name" value="SpoA-like"/>
    <property type="match status" value="1"/>
</dbReference>
<evidence type="ECO:0000256" key="1">
    <source>
        <dbReference type="ARBA" id="ARBA00004413"/>
    </source>
</evidence>
<comment type="caution">
    <text evidence="10">The sequence shown here is derived from an EMBL/GenBank/DDBJ whole genome shotgun (WGS) entry which is preliminary data.</text>
</comment>
<proteinExistence type="inferred from homology"/>
<dbReference type="GO" id="GO:0071973">
    <property type="term" value="P:bacterial-type flagellum-dependent cell motility"/>
    <property type="evidence" value="ECO:0007669"/>
    <property type="project" value="InterPro"/>
</dbReference>
<evidence type="ECO:0000256" key="6">
    <source>
        <dbReference type="ARBA" id="ARBA00022779"/>
    </source>
</evidence>
<gene>
    <name evidence="10" type="primary">fliN</name>
    <name evidence="10" type="ORF">ENJ40_07580</name>
</gene>
<dbReference type="GO" id="GO:0005886">
    <property type="term" value="C:plasma membrane"/>
    <property type="evidence" value="ECO:0007669"/>
    <property type="project" value="UniProtKB-SubCell"/>
</dbReference>
<feature type="region of interest" description="Disordered" evidence="8">
    <location>
        <begin position="1"/>
        <end position="50"/>
    </location>
</feature>
<feature type="domain" description="Flagellar motor switch protein FliN-like C-terminal" evidence="9">
    <location>
        <begin position="57"/>
        <end position="126"/>
    </location>
</feature>
<sequence length="138" mass="15532">MAMWEEALKEAAQGEVQAEKVEDKEAAPEEKVEVQAPELPEFKETPTQGPHPDLEFILDIPLEVWVEIGRTRMTINELLKLTQGSIIELNKLAGEPVEIYVNGKLMGRGEVVVVNERFGVRLTEILTPQERIQKLGES</sequence>
<keyword evidence="6" id="KW-0283">Flagellar rotation</keyword>
<evidence type="ECO:0000256" key="3">
    <source>
        <dbReference type="ARBA" id="ARBA00021897"/>
    </source>
</evidence>
<dbReference type="InterPro" id="IPR012826">
    <property type="entry name" value="FliN"/>
</dbReference>
<comment type="similarity">
    <text evidence="2">Belongs to the FliN/MopA/SpaO family.</text>
</comment>
<reference evidence="10" key="1">
    <citation type="journal article" date="2020" name="mSystems">
        <title>Genome- and Community-Level Interaction Insights into Carbon Utilization and Element Cycling Functions of Hydrothermarchaeota in Hydrothermal Sediment.</title>
        <authorList>
            <person name="Zhou Z."/>
            <person name="Liu Y."/>
            <person name="Xu W."/>
            <person name="Pan J."/>
            <person name="Luo Z.H."/>
            <person name="Li M."/>
        </authorList>
    </citation>
    <scope>NUCLEOTIDE SEQUENCE [LARGE SCALE GENOMIC DNA]</scope>
    <source>
        <strain evidence="10">HyVt-483</strain>
    </source>
</reference>
<keyword evidence="10" id="KW-0969">Cilium</keyword>
<evidence type="ECO:0000256" key="8">
    <source>
        <dbReference type="SAM" id="MobiDB-lite"/>
    </source>
</evidence>
<keyword evidence="5" id="KW-0145">Chemotaxis</keyword>
<dbReference type="GO" id="GO:0006935">
    <property type="term" value="P:chemotaxis"/>
    <property type="evidence" value="ECO:0007669"/>
    <property type="project" value="UniProtKB-KW"/>
</dbReference>